<comment type="caution">
    <text evidence="2">The sequence shown here is derived from an EMBL/GenBank/DDBJ whole genome shotgun (WGS) entry which is preliminary data.</text>
</comment>
<dbReference type="RefSeq" id="WP_227231650.1">
    <property type="nucleotide sequence ID" value="NZ_JAJCVJ010000005.1"/>
</dbReference>
<feature type="region of interest" description="Disordered" evidence="1">
    <location>
        <begin position="135"/>
        <end position="155"/>
    </location>
</feature>
<accession>A0ABD5RF50</accession>
<proteinExistence type="predicted"/>
<dbReference type="Proteomes" id="UP001596201">
    <property type="component" value="Unassembled WGS sequence"/>
</dbReference>
<dbReference type="AlphaFoldDB" id="A0ABD5RF50"/>
<evidence type="ECO:0000313" key="2">
    <source>
        <dbReference type="EMBL" id="MFC5368655.1"/>
    </source>
</evidence>
<reference evidence="2 3" key="1">
    <citation type="journal article" date="2019" name="Int. J. Syst. Evol. Microbiol.">
        <title>The Global Catalogue of Microorganisms (GCM) 10K type strain sequencing project: providing services to taxonomists for standard genome sequencing and annotation.</title>
        <authorList>
            <consortium name="The Broad Institute Genomics Platform"/>
            <consortium name="The Broad Institute Genome Sequencing Center for Infectious Disease"/>
            <person name="Wu L."/>
            <person name="Ma J."/>
        </authorList>
    </citation>
    <scope>NUCLEOTIDE SEQUENCE [LARGE SCALE GENOMIC DNA]</scope>
    <source>
        <strain evidence="2 3">CGMCC 1.12237</strain>
    </source>
</reference>
<dbReference type="EMBL" id="JBHSKX010000003">
    <property type="protein sequence ID" value="MFC5368655.1"/>
    <property type="molecule type" value="Genomic_DNA"/>
</dbReference>
<keyword evidence="3" id="KW-1185">Reference proteome</keyword>
<protein>
    <submittedName>
        <fullName evidence="2">Uncharacterized protein</fullName>
    </submittedName>
</protein>
<gene>
    <name evidence="2" type="ORF">ACFPJ5_17160</name>
</gene>
<name>A0ABD5RF50_9EURY</name>
<evidence type="ECO:0000313" key="3">
    <source>
        <dbReference type="Proteomes" id="UP001596201"/>
    </source>
</evidence>
<organism evidence="2 3">
    <name type="scientific">Salinirubrum litoreum</name>
    <dbReference type="NCBI Taxonomy" id="1126234"/>
    <lineage>
        <taxon>Archaea</taxon>
        <taxon>Methanobacteriati</taxon>
        <taxon>Methanobacteriota</taxon>
        <taxon>Stenosarchaea group</taxon>
        <taxon>Halobacteria</taxon>
        <taxon>Halobacteriales</taxon>
        <taxon>Haloferacaceae</taxon>
        <taxon>Salinirubrum</taxon>
    </lineage>
</organism>
<sequence>MKRYFIEISKDISKNKQNEIVRDYLQAVLRTNPSLGQVEINGMYSQLSEQNPVAVDLLLNYCEGIQIDREVDNVITGETNDATPAIIASLQLMTPALIEVVLTDNNGRVLFARHDHTHHYIDMSAEEKENVVAELDSEENGEYLKLSSYDPAENK</sequence>
<evidence type="ECO:0000256" key="1">
    <source>
        <dbReference type="SAM" id="MobiDB-lite"/>
    </source>
</evidence>